<evidence type="ECO:0000256" key="1">
    <source>
        <dbReference type="ARBA" id="ARBA00004123"/>
    </source>
</evidence>
<organism evidence="7 8">
    <name type="scientific">Coniosporium apollinis (strain CBS 100218)</name>
    <name type="common">Rock-inhabiting black yeast</name>
    <dbReference type="NCBI Taxonomy" id="1168221"/>
    <lineage>
        <taxon>Eukaryota</taxon>
        <taxon>Fungi</taxon>
        <taxon>Dikarya</taxon>
        <taxon>Ascomycota</taxon>
        <taxon>Pezizomycotina</taxon>
        <taxon>Dothideomycetes</taxon>
        <taxon>Dothideomycetes incertae sedis</taxon>
        <taxon>Coniosporium</taxon>
    </lineage>
</organism>
<keyword evidence="4 5" id="KW-0539">Nucleus</keyword>
<evidence type="ECO:0000256" key="6">
    <source>
        <dbReference type="SAM" id="MobiDB-lite"/>
    </source>
</evidence>
<evidence type="ECO:0000256" key="2">
    <source>
        <dbReference type="ARBA" id="ARBA00010077"/>
    </source>
</evidence>
<evidence type="ECO:0000256" key="3">
    <source>
        <dbReference type="ARBA" id="ARBA00022517"/>
    </source>
</evidence>
<dbReference type="EMBL" id="JH767582">
    <property type="protein sequence ID" value="EON66757.1"/>
    <property type="molecule type" value="Genomic_DNA"/>
</dbReference>
<evidence type="ECO:0000256" key="5">
    <source>
        <dbReference type="RuleBase" id="RU364132"/>
    </source>
</evidence>
<sequence>MDTSTAPQPDLTMTDEALIAAEDAPSTTVEALMTDTANPDALEPHSKSVANNHIKSSQPMSSYQTAPETHGQDADMVDAAEEDDTPDGGVKLPAESTEASMNGDASDKRPSIHVTKPTPYTFDLGHLLCIDPNPLPPNPTESVLASTARDCAQALINQLLTTCAITSTAEGVHLNLPAPETKLPREKAVPAAKEPTKWEKFAQKKGIKDKKKEGKLVYDEASGEWVPKWGYKGKNKEGENDWLVEVDDKKERETGEAGDARKAGREERKERVKRNERKQRANERKSTKGRVG</sequence>
<dbReference type="AlphaFoldDB" id="R7YXX6"/>
<proteinExistence type="inferred from homology"/>
<keyword evidence="8" id="KW-1185">Reference proteome</keyword>
<dbReference type="eggNOG" id="KOG1765">
    <property type="taxonomic scope" value="Eukaryota"/>
</dbReference>
<dbReference type="GO" id="GO:0005634">
    <property type="term" value="C:nucleus"/>
    <property type="evidence" value="ECO:0007669"/>
    <property type="project" value="UniProtKB-SubCell"/>
</dbReference>
<gene>
    <name evidence="7" type="ORF">W97_06003</name>
</gene>
<evidence type="ECO:0000313" key="8">
    <source>
        <dbReference type="Proteomes" id="UP000016924"/>
    </source>
</evidence>
<dbReference type="Pfam" id="PF04939">
    <property type="entry name" value="RRS1"/>
    <property type="match status" value="1"/>
</dbReference>
<feature type="region of interest" description="Disordered" evidence="6">
    <location>
        <begin position="227"/>
        <end position="292"/>
    </location>
</feature>
<evidence type="ECO:0000256" key="4">
    <source>
        <dbReference type="ARBA" id="ARBA00023242"/>
    </source>
</evidence>
<accession>R7YXX6</accession>
<name>R7YXX6_CONA1</name>
<feature type="compositionally biased region" description="Acidic residues" evidence="6">
    <location>
        <begin position="75"/>
        <end position="86"/>
    </location>
</feature>
<evidence type="ECO:0000313" key="7">
    <source>
        <dbReference type="EMBL" id="EON66757.1"/>
    </source>
</evidence>
<dbReference type="GeneID" id="19903314"/>
<comment type="similarity">
    <text evidence="2 5">Belongs to the RRS1 family.</text>
</comment>
<feature type="compositionally biased region" description="Basic and acidic residues" evidence="6">
    <location>
        <begin position="246"/>
        <end position="270"/>
    </location>
</feature>
<dbReference type="GO" id="GO:0042254">
    <property type="term" value="P:ribosome biogenesis"/>
    <property type="evidence" value="ECO:0007669"/>
    <property type="project" value="UniProtKB-KW"/>
</dbReference>
<comment type="subcellular location">
    <subcellularLocation>
        <location evidence="1 5">Nucleus</location>
    </subcellularLocation>
</comment>
<protein>
    <recommendedName>
        <fullName evidence="5">Ribosome biogenesis regulatory protein</fullName>
    </recommendedName>
</protein>
<keyword evidence="3 5" id="KW-0690">Ribosome biogenesis</keyword>
<comment type="function">
    <text evidence="5">Involved in ribosomal large subunit assembly.</text>
</comment>
<dbReference type="OrthoDB" id="28455at2759"/>
<dbReference type="RefSeq" id="XP_007782074.1">
    <property type="nucleotide sequence ID" value="XM_007783884.1"/>
</dbReference>
<dbReference type="InterPro" id="IPR007023">
    <property type="entry name" value="Ribosom_reg"/>
</dbReference>
<dbReference type="Proteomes" id="UP000016924">
    <property type="component" value="Unassembled WGS sequence"/>
</dbReference>
<dbReference type="STRING" id="1168221.R7YXX6"/>
<reference evidence="8" key="1">
    <citation type="submission" date="2012-06" db="EMBL/GenBank/DDBJ databases">
        <title>The genome sequence of Coniosporium apollinis CBS 100218.</title>
        <authorList>
            <consortium name="The Broad Institute Genome Sequencing Platform"/>
            <person name="Cuomo C."/>
            <person name="Gorbushina A."/>
            <person name="Noack S."/>
            <person name="Walker B."/>
            <person name="Young S.K."/>
            <person name="Zeng Q."/>
            <person name="Gargeya S."/>
            <person name="Fitzgerald M."/>
            <person name="Haas B."/>
            <person name="Abouelleil A."/>
            <person name="Alvarado L."/>
            <person name="Arachchi H.M."/>
            <person name="Berlin A.M."/>
            <person name="Chapman S.B."/>
            <person name="Goldberg J."/>
            <person name="Griggs A."/>
            <person name="Gujja S."/>
            <person name="Hansen M."/>
            <person name="Howarth C."/>
            <person name="Imamovic A."/>
            <person name="Larimer J."/>
            <person name="McCowan C."/>
            <person name="Montmayeur A."/>
            <person name="Murphy C."/>
            <person name="Neiman D."/>
            <person name="Pearson M."/>
            <person name="Priest M."/>
            <person name="Roberts A."/>
            <person name="Saif S."/>
            <person name="Shea T."/>
            <person name="Sisk P."/>
            <person name="Sykes S."/>
            <person name="Wortman J."/>
            <person name="Nusbaum C."/>
            <person name="Birren B."/>
        </authorList>
    </citation>
    <scope>NUCLEOTIDE SEQUENCE [LARGE SCALE GENOMIC DNA]</scope>
    <source>
        <strain evidence="8">CBS 100218</strain>
    </source>
</reference>
<feature type="compositionally biased region" description="Polar residues" evidence="6">
    <location>
        <begin position="48"/>
        <end position="67"/>
    </location>
</feature>
<dbReference type="HOGENOM" id="CLU_065163_2_0_1"/>
<feature type="region of interest" description="Disordered" evidence="6">
    <location>
        <begin position="1"/>
        <end position="114"/>
    </location>
</feature>